<reference evidence="1 2" key="1">
    <citation type="submission" date="2016-06" db="EMBL/GenBank/DDBJ databases">
        <title>The Draft Genome Sequence and Annotation of the Desert Woodrat Neotoma lepida.</title>
        <authorList>
            <person name="Campbell M."/>
            <person name="Oakeson K.F."/>
            <person name="Yandell M."/>
            <person name="Halpert J.R."/>
            <person name="Dearing D."/>
        </authorList>
    </citation>
    <scope>NUCLEOTIDE SEQUENCE [LARGE SCALE GENOMIC DNA]</scope>
    <source>
        <strain evidence="1">417</strain>
        <tissue evidence="1">Liver</tissue>
    </source>
</reference>
<comment type="caution">
    <text evidence="1">The sequence shown here is derived from an EMBL/GenBank/DDBJ whole genome shotgun (WGS) entry which is preliminary data.</text>
</comment>
<evidence type="ECO:0008006" key="3">
    <source>
        <dbReference type="Google" id="ProtNLM"/>
    </source>
</evidence>
<organism evidence="1 2">
    <name type="scientific">Neotoma lepida</name>
    <name type="common">Desert woodrat</name>
    <dbReference type="NCBI Taxonomy" id="56216"/>
    <lineage>
        <taxon>Eukaryota</taxon>
        <taxon>Metazoa</taxon>
        <taxon>Chordata</taxon>
        <taxon>Craniata</taxon>
        <taxon>Vertebrata</taxon>
        <taxon>Euteleostomi</taxon>
        <taxon>Mammalia</taxon>
        <taxon>Eutheria</taxon>
        <taxon>Euarchontoglires</taxon>
        <taxon>Glires</taxon>
        <taxon>Rodentia</taxon>
        <taxon>Myomorpha</taxon>
        <taxon>Muroidea</taxon>
        <taxon>Cricetidae</taxon>
        <taxon>Neotominae</taxon>
        <taxon>Neotoma</taxon>
    </lineage>
</organism>
<dbReference type="Proteomes" id="UP000092124">
    <property type="component" value="Unassembled WGS sequence"/>
</dbReference>
<dbReference type="PANTHER" id="PTHR10827">
    <property type="entry name" value="RETICULOCALBIN"/>
    <property type="match status" value="1"/>
</dbReference>
<evidence type="ECO:0000313" key="2">
    <source>
        <dbReference type="Proteomes" id="UP000092124"/>
    </source>
</evidence>
<gene>
    <name evidence="1" type="ORF">A6R68_01729</name>
</gene>
<protein>
    <recommendedName>
        <fullName evidence="3">EF-hand domain-containing protein</fullName>
    </recommendedName>
</protein>
<dbReference type="EMBL" id="LZPO01067123">
    <property type="protein sequence ID" value="OBS69730.1"/>
    <property type="molecule type" value="Genomic_DNA"/>
</dbReference>
<dbReference type="OrthoDB" id="293868at2759"/>
<dbReference type="PANTHER" id="PTHR10827:SF17">
    <property type="entry name" value="RETICULOCALBIN-1"/>
    <property type="match status" value="1"/>
</dbReference>
<dbReference type="SUPFAM" id="SSF47473">
    <property type="entry name" value="EF-hand"/>
    <property type="match status" value="1"/>
</dbReference>
<dbReference type="InterPro" id="IPR011992">
    <property type="entry name" value="EF-hand-dom_pair"/>
</dbReference>
<proteinExistence type="predicted"/>
<accession>A0A1A6GVS6</accession>
<dbReference type="AlphaFoldDB" id="A0A1A6GVS6"/>
<evidence type="ECO:0000313" key="1">
    <source>
        <dbReference type="EMBL" id="OBS69730.1"/>
    </source>
</evidence>
<name>A0A1A6GVS6_NEOLE</name>
<dbReference type="GO" id="GO:0005509">
    <property type="term" value="F:calcium ion binding"/>
    <property type="evidence" value="ECO:0007669"/>
    <property type="project" value="TreeGrafter"/>
</dbReference>
<sequence length="97" mass="11815">MLQAKPRVHKECMVQPDLELDKWLPEDNQREAFTVFLHPEEFEHMKEIVVWETLEDINKNEDGFVDQDEYIVDMFSHENNIPESDWVLFKQEQFNDF</sequence>
<dbReference type="STRING" id="56216.A0A1A6GVS6"/>
<keyword evidence="2" id="KW-1185">Reference proteome</keyword>
<dbReference type="GO" id="GO:0005783">
    <property type="term" value="C:endoplasmic reticulum"/>
    <property type="evidence" value="ECO:0007669"/>
    <property type="project" value="TreeGrafter"/>
</dbReference>